<dbReference type="eggNOG" id="ENOG502S4I8">
    <property type="taxonomic scope" value="Eukaryota"/>
</dbReference>
<dbReference type="GeneID" id="20669917"/>
<evidence type="ECO:0000313" key="1">
    <source>
        <dbReference type="EMBL" id="ETW84515.1"/>
    </source>
</evidence>
<reference evidence="1 2" key="1">
    <citation type="journal article" date="2012" name="New Phytol.">
        <title>Insight into trade-off between wood decay and parasitism from the genome of a fungal forest pathogen.</title>
        <authorList>
            <person name="Olson A."/>
            <person name="Aerts A."/>
            <person name="Asiegbu F."/>
            <person name="Belbahri L."/>
            <person name="Bouzid O."/>
            <person name="Broberg A."/>
            <person name="Canback B."/>
            <person name="Coutinho P.M."/>
            <person name="Cullen D."/>
            <person name="Dalman K."/>
            <person name="Deflorio G."/>
            <person name="van Diepen L.T."/>
            <person name="Dunand C."/>
            <person name="Duplessis S."/>
            <person name="Durling M."/>
            <person name="Gonthier P."/>
            <person name="Grimwood J."/>
            <person name="Fossdal C.G."/>
            <person name="Hansson D."/>
            <person name="Henrissat B."/>
            <person name="Hietala A."/>
            <person name="Himmelstrand K."/>
            <person name="Hoffmeister D."/>
            <person name="Hogberg N."/>
            <person name="James T.Y."/>
            <person name="Karlsson M."/>
            <person name="Kohler A."/>
            <person name="Kues U."/>
            <person name="Lee Y.H."/>
            <person name="Lin Y.C."/>
            <person name="Lind M."/>
            <person name="Lindquist E."/>
            <person name="Lombard V."/>
            <person name="Lucas S."/>
            <person name="Lunden K."/>
            <person name="Morin E."/>
            <person name="Murat C."/>
            <person name="Park J."/>
            <person name="Raffaello T."/>
            <person name="Rouze P."/>
            <person name="Salamov A."/>
            <person name="Schmutz J."/>
            <person name="Solheim H."/>
            <person name="Stahlberg J."/>
            <person name="Velez H."/>
            <person name="de Vries R.P."/>
            <person name="Wiebenga A."/>
            <person name="Woodward S."/>
            <person name="Yakovlev I."/>
            <person name="Garbelotto M."/>
            <person name="Martin F."/>
            <person name="Grigoriev I.V."/>
            <person name="Stenlid J."/>
        </authorList>
    </citation>
    <scope>NUCLEOTIDE SEQUENCE [LARGE SCALE GENOMIC DNA]</scope>
    <source>
        <strain evidence="1 2">TC 32-1</strain>
    </source>
</reference>
<name>W4KGS3_HETIT</name>
<accession>W4KGS3</accession>
<dbReference type="KEGG" id="hir:HETIRDRAFT_312004"/>
<dbReference type="EMBL" id="KI925456">
    <property type="protein sequence ID" value="ETW84515.1"/>
    <property type="molecule type" value="Genomic_DNA"/>
</dbReference>
<evidence type="ECO:0000313" key="2">
    <source>
        <dbReference type="Proteomes" id="UP000030671"/>
    </source>
</evidence>
<dbReference type="RefSeq" id="XP_009544178.1">
    <property type="nucleotide sequence ID" value="XM_009545883.1"/>
</dbReference>
<protein>
    <recommendedName>
        <fullName evidence="3">AB hydrolase-1 domain-containing protein</fullName>
    </recommendedName>
</protein>
<organism evidence="1 2">
    <name type="scientific">Heterobasidion irregulare (strain TC 32-1)</name>
    <dbReference type="NCBI Taxonomy" id="747525"/>
    <lineage>
        <taxon>Eukaryota</taxon>
        <taxon>Fungi</taxon>
        <taxon>Dikarya</taxon>
        <taxon>Basidiomycota</taxon>
        <taxon>Agaricomycotina</taxon>
        <taxon>Agaricomycetes</taxon>
        <taxon>Russulales</taxon>
        <taxon>Bondarzewiaceae</taxon>
        <taxon>Heterobasidion</taxon>
        <taxon>Heterobasidion annosum species complex</taxon>
    </lineage>
</organism>
<keyword evidence="2" id="KW-1185">Reference proteome</keyword>
<dbReference type="Proteomes" id="UP000030671">
    <property type="component" value="Unassembled WGS sequence"/>
</dbReference>
<dbReference type="InParanoid" id="W4KGS3"/>
<dbReference type="SUPFAM" id="SSF53474">
    <property type="entry name" value="alpha/beta-Hydrolases"/>
    <property type="match status" value="1"/>
</dbReference>
<dbReference type="AlphaFoldDB" id="W4KGS3"/>
<dbReference type="OrthoDB" id="19657at2759"/>
<proteinExistence type="predicted"/>
<sequence>MPYVDLIADDDYFLLWYATNTHSNHVGGFCPDKPTIILLHPMAFDSRWLHNIFGDPRLSDNYNLIAFDARYSGRSRSRPSGKLDHWVEAADLAFACQASSSPLYLPPAHVWAEESLATNVALRFAALFPEMCLSLTLVTVPPPTELKSYFTSFDEMVKMWSFAEDLDSFEHATMELLNLTVGPDMDMDLLDDIIAYWTVTYPPFRRSRFIKLGNLLMNVRAWYLFPL</sequence>
<dbReference type="HOGENOM" id="CLU_101861_0_0_1"/>
<dbReference type="STRING" id="747525.W4KGS3"/>
<evidence type="ECO:0008006" key="3">
    <source>
        <dbReference type="Google" id="ProtNLM"/>
    </source>
</evidence>
<dbReference type="Gene3D" id="3.40.50.1820">
    <property type="entry name" value="alpha/beta hydrolase"/>
    <property type="match status" value="1"/>
</dbReference>
<gene>
    <name evidence="1" type="ORF">HETIRDRAFT_312004</name>
</gene>
<dbReference type="InterPro" id="IPR029058">
    <property type="entry name" value="AB_hydrolase_fold"/>
</dbReference>